<reference evidence="1 2" key="1">
    <citation type="submission" date="2020-05" db="EMBL/GenBank/DDBJ databases">
        <title>Draft genome sequence of Desulfovibrio sp. strain HN2T.</title>
        <authorList>
            <person name="Ueno A."/>
            <person name="Tamazawa S."/>
            <person name="Tamamura S."/>
            <person name="Murakami T."/>
            <person name="Kiyama T."/>
            <person name="Inomata H."/>
            <person name="Amano Y."/>
            <person name="Miyakawa K."/>
            <person name="Tamaki H."/>
            <person name="Naganuma T."/>
            <person name="Kaneko K."/>
        </authorList>
    </citation>
    <scope>NUCLEOTIDE SEQUENCE [LARGE SCALE GENOMIC DNA]</scope>
    <source>
        <strain evidence="1 2">HN2</strain>
    </source>
</reference>
<name>A0A7J0BJ62_9BACT</name>
<dbReference type="AlphaFoldDB" id="A0A7J0BJ62"/>
<organism evidence="1 2">
    <name type="scientific">Desulfovibrio subterraneus</name>
    <dbReference type="NCBI Taxonomy" id="2718620"/>
    <lineage>
        <taxon>Bacteria</taxon>
        <taxon>Pseudomonadati</taxon>
        <taxon>Thermodesulfobacteriota</taxon>
        <taxon>Desulfovibrionia</taxon>
        <taxon>Desulfovibrionales</taxon>
        <taxon>Desulfovibrionaceae</taxon>
        <taxon>Desulfovibrio</taxon>
    </lineage>
</organism>
<gene>
    <name evidence="1" type="ORF">DSM101010T_16370</name>
</gene>
<evidence type="ECO:0000313" key="1">
    <source>
        <dbReference type="EMBL" id="GFM33272.1"/>
    </source>
</evidence>
<proteinExistence type="predicted"/>
<sequence>MTYKQEGLMEHPKDSGYREDERFNLKEHELLIEMAKTAMPKVTIVDCSRCAHVTFHALPQEDNYYMSATS</sequence>
<dbReference type="Proteomes" id="UP000503840">
    <property type="component" value="Unassembled WGS sequence"/>
</dbReference>
<keyword evidence="2" id="KW-1185">Reference proteome</keyword>
<comment type="caution">
    <text evidence="1">The sequence shown here is derived from an EMBL/GenBank/DDBJ whole genome shotgun (WGS) entry which is preliminary data.</text>
</comment>
<evidence type="ECO:0000313" key="2">
    <source>
        <dbReference type="Proteomes" id="UP000503840"/>
    </source>
</evidence>
<protein>
    <submittedName>
        <fullName evidence="1">Uncharacterized protein</fullName>
    </submittedName>
</protein>
<accession>A0A7J0BJ62</accession>
<dbReference type="EMBL" id="BLVO01000013">
    <property type="protein sequence ID" value="GFM33272.1"/>
    <property type="molecule type" value="Genomic_DNA"/>
</dbReference>